<dbReference type="AlphaFoldDB" id="A0A7J7UXD3"/>
<proteinExistence type="predicted"/>
<dbReference type="EMBL" id="JACAGC010000015">
    <property type="protein sequence ID" value="KAF6317580.1"/>
    <property type="molecule type" value="Genomic_DNA"/>
</dbReference>
<sequence length="86" mass="9021">MNRIQKSNEVSSPPTTSAAIPSAVPQAQRVLAQPSVSTIHQCQSPTNYLQGLDGKPIIAAPVFTKQLLWRVFKAAAALAPAASAVI</sequence>
<comment type="caution">
    <text evidence="2">The sequence shown here is derived from an EMBL/GenBank/DDBJ whole genome shotgun (WGS) entry which is preliminary data.</text>
</comment>
<evidence type="ECO:0000313" key="3">
    <source>
        <dbReference type="Proteomes" id="UP000585614"/>
    </source>
</evidence>
<evidence type="ECO:0000313" key="2">
    <source>
        <dbReference type="EMBL" id="KAF6317580.1"/>
    </source>
</evidence>
<organism evidence="2 3">
    <name type="scientific">Rhinolophus ferrumequinum</name>
    <name type="common">Greater horseshoe bat</name>
    <dbReference type="NCBI Taxonomy" id="59479"/>
    <lineage>
        <taxon>Eukaryota</taxon>
        <taxon>Metazoa</taxon>
        <taxon>Chordata</taxon>
        <taxon>Craniata</taxon>
        <taxon>Vertebrata</taxon>
        <taxon>Euteleostomi</taxon>
        <taxon>Mammalia</taxon>
        <taxon>Eutheria</taxon>
        <taxon>Laurasiatheria</taxon>
        <taxon>Chiroptera</taxon>
        <taxon>Yinpterochiroptera</taxon>
        <taxon>Rhinolophoidea</taxon>
        <taxon>Rhinolophidae</taxon>
        <taxon>Rhinolophinae</taxon>
        <taxon>Rhinolophus</taxon>
    </lineage>
</organism>
<gene>
    <name evidence="2" type="ORF">mRhiFer1_011527</name>
</gene>
<reference evidence="2 3" key="1">
    <citation type="journal article" date="2020" name="Nature">
        <title>Six reference-quality genomes reveal evolution of bat adaptations.</title>
        <authorList>
            <person name="Jebb D."/>
            <person name="Huang Z."/>
            <person name="Pippel M."/>
            <person name="Hughes G.M."/>
            <person name="Lavrichenko K."/>
            <person name="Devanna P."/>
            <person name="Winkler S."/>
            <person name="Jermiin L.S."/>
            <person name="Skirmuntt E.C."/>
            <person name="Katzourakis A."/>
            <person name="Burkitt-Gray L."/>
            <person name="Ray D.A."/>
            <person name="Sullivan K.A.M."/>
            <person name="Roscito J.G."/>
            <person name="Kirilenko B.M."/>
            <person name="Davalos L.M."/>
            <person name="Corthals A.P."/>
            <person name="Power M.L."/>
            <person name="Jones G."/>
            <person name="Ransome R.D."/>
            <person name="Dechmann D.K.N."/>
            <person name="Locatelli A.G."/>
            <person name="Puechmaille S.J."/>
            <person name="Fedrigo O."/>
            <person name="Jarvis E.D."/>
            <person name="Hiller M."/>
            <person name="Vernes S.C."/>
            <person name="Myers E.W."/>
            <person name="Teeling E.C."/>
        </authorList>
    </citation>
    <scope>NUCLEOTIDE SEQUENCE [LARGE SCALE GENOMIC DNA]</scope>
    <source>
        <strain evidence="2">MRhiFer1</strain>
        <tissue evidence="2">Lung</tissue>
    </source>
</reference>
<dbReference type="Proteomes" id="UP000585614">
    <property type="component" value="Unassembled WGS sequence"/>
</dbReference>
<accession>A0A7J7UXD3</accession>
<evidence type="ECO:0000256" key="1">
    <source>
        <dbReference type="SAM" id="MobiDB-lite"/>
    </source>
</evidence>
<protein>
    <submittedName>
        <fullName evidence="2">Myopalladin</fullName>
    </submittedName>
</protein>
<name>A0A7J7UXD3_RHIFE</name>
<feature type="compositionally biased region" description="Low complexity" evidence="1">
    <location>
        <begin position="10"/>
        <end position="20"/>
    </location>
</feature>
<feature type="region of interest" description="Disordered" evidence="1">
    <location>
        <begin position="1"/>
        <end position="20"/>
    </location>
</feature>